<dbReference type="InterPro" id="IPR004776">
    <property type="entry name" value="Mem_transp_PIN-like"/>
</dbReference>
<dbReference type="PANTHER" id="PTHR31419">
    <property type="entry name" value="PROTEIN PIN-LIKES 2"/>
    <property type="match status" value="1"/>
</dbReference>
<feature type="transmembrane region" description="Helical" evidence="6">
    <location>
        <begin position="155"/>
        <end position="176"/>
    </location>
</feature>
<proteinExistence type="predicted"/>
<feature type="region of interest" description="Disordered" evidence="5">
    <location>
        <begin position="185"/>
        <end position="207"/>
    </location>
</feature>
<dbReference type="PANTHER" id="PTHR31419:SF1">
    <property type="entry name" value="PROTEIN PIN-LIKES 6"/>
    <property type="match status" value="1"/>
</dbReference>
<dbReference type="InterPro" id="IPR039305">
    <property type="entry name" value="PILS2/6"/>
</dbReference>
<feature type="compositionally biased region" description="Low complexity" evidence="5">
    <location>
        <begin position="191"/>
        <end position="203"/>
    </location>
</feature>
<protein>
    <recommendedName>
        <fullName evidence="9">Auxin efflux carrier</fullName>
    </recommendedName>
</protein>
<sequence>MIVDIGALTLASLKAVGSIAVMAFGGLFMTRLGIITNDVRKGLGELSMNLLLPCLMFSQVIYCNNAQMKVDHACPNMAQVILSSADLFFWPLVVVGCGYFLGFLAAKIMRVPENFRRAAAGSVAFGNSTGMPVVLLSTLAPSLVAEGVVNGDPLLFLPVYLVLSPLLQWTVGSLIFRRPTEKSLTGDVEAAESPTESPAAEYPSDPDFSRARTACVLRDPPVSSQRDRPRLRTVGMLPPLEVGPGFTACGELEDVLTPEDVQMPHCDKCGAMLKHVLFMFLSPPVAATLLGILVAFIRPLQNQFINLNDWSLPSERGLDWLYSAIRTLGQAAVPVNLIMLGSNLSKGADFSALPVSTAVVLTLTKMLIQPAAIAGLVFLVVRLVPGPVVTGKWLVAIVVSLTPTANNIMVQVEVGGQDKAAMSTLIFIQYLMSPVLLTISLTATSALMQMHGSWDLMDELSSCPSKTRHATQNFRHPDCQALRIRGLGSALACMILRAGHCKGNWKFSVGG</sequence>
<feature type="transmembrane region" description="Helical" evidence="6">
    <location>
        <begin position="393"/>
        <end position="412"/>
    </location>
</feature>
<evidence type="ECO:0000256" key="6">
    <source>
        <dbReference type="SAM" id="Phobius"/>
    </source>
</evidence>
<feature type="transmembrane region" description="Helical" evidence="6">
    <location>
        <begin position="15"/>
        <end position="34"/>
    </location>
</feature>
<feature type="transmembrane region" description="Helical" evidence="6">
    <location>
        <begin position="424"/>
        <end position="448"/>
    </location>
</feature>
<keyword evidence="3 6" id="KW-1133">Transmembrane helix</keyword>
<keyword evidence="8" id="KW-1185">Reference proteome</keyword>
<dbReference type="Proteomes" id="UP001642484">
    <property type="component" value="Unassembled WGS sequence"/>
</dbReference>
<evidence type="ECO:0000313" key="8">
    <source>
        <dbReference type="Proteomes" id="UP001642484"/>
    </source>
</evidence>
<feature type="transmembrane region" description="Helical" evidence="6">
    <location>
        <begin position="277"/>
        <end position="300"/>
    </location>
</feature>
<feature type="transmembrane region" description="Helical" evidence="6">
    <location>
        <begin position="118"/>
        <end position="143"/>
    </location>
</feature>
<accession>A0ABP0HDU8</accession>
<evidence type="ECO:0000256" key="5">
    <source>
        <dbReference type="SAM" id="MobiDB-lite"/>
    </source>
</evidence>
<evidence type="ECO:0000256" key="1">
    <source>
        <dbReference type="ARBA" id="ARBA00004141"/>
    </source>
</evidence>
<name>A0ABP0HDU8_9DINO</name>
<reference evidence="7 8" key="1">
    <citation type="submission" date="2024-02" db="EMBL/GenBank/DDBJ databases">
        <authorList>
            <person name="Chen Y."/>
            <person name="Shah S."/>
            <person name="Dougan E. K."/>
            <person name="Thang M."/>
            <person name="Chan C."/>
        </authorList>
    </citation>
    <scope>NUCLEOTIDE SEQUENCE [LARGE SCALE GENOMIC DNA]</scope>
</reference>
<evidence type="ECO:0000256" key="3">
    <source>
        <dbReference type="ARBA" id="ARBA00022989"/>
    </source>
</evidence>
<evidence type="ECO:0000256" key="4">
    <source>
        <dbReference type="ARBA" id="ARBA00023136"/>
    </source>
</evidence>
<feature type="transmembrane region" description="Helical" evidence="6">
    <location>
        <begin position="87"/>
        <end position="106"/>
    </location>
</feature>
<dbReference type="Pfam" id="PF03547">
    <property type="entry name" value="Mem_trans"/>
    <property type="match status" value="1"/>
</dbReference>
<feature type="transmembrane region" description="Helical" evidence="6">
    <location>
        <begin position="352"/>
        <end position="381"/>
    </location>
</feature>
<comment type="caution">
    <text evidence="7">The sequence shown here is derived from an EMBL/GenBank/DDBJ whole genome shotgun (WGS) entry which is preliminary data.</text>
</comment>
<evidence type="ECO:0008006" key="9">
    <source>
        <dbReference type="Google" id="ProtNLM"/>
    </source>
</evidence>
<organism evidence="7 8">
    <name type="scientific">Durusdinium trenchii</name>
    <dbReference type="NCBI Taxonomy" id="1381693"/>
    <lineage>
        <taxon>Eukaryota</taxon>
        <taxon>Sar</taxon>
        <taxon>Alveolata</taxon>
        <taxon>Dinophyceae</taxon>
        <taxon>Suessiales</taxon>
        <taxon>Symbiodiniaceae</taxon>
        <taxon>Durusdinium</taxon>
    </lineage>
</organism>
<comment type="subcellular location">
    <subcellularLocation>
        <location evidence="1">Membrane</location>
        <topology evidence="1">Multi-pass membrane protein</topology>
    </subcellularLocation>
</comment>
<evidence type="ECO:0000256" key="2">
    <source>
        <dbReference type="ARBA" id="ARBA00022692"/>
    </source>
</evidence>
<evidence type="ECO:0000313" key="7">
    <source>
        <dbReference type="EMBL" id="CAK8987681.1"/>
    </source>
</evidence>
<keyword evidence="4 6" id="KW-0472">Membrane</keyword>
<gene>
    <name evidence="7" type="ORF">CCMP2556_LOCUS966</name>
</gene>
<dbReference type="EMBL" id="CAXAMN010000314">
    <property type="protein sequence ID" value="CAK8987681.1"/>
    <property type="molecule type" value="Genomic_DNA"/>
</dbReference>
<keyword evidence="2 6" id="KW-0812">Transmembrane</keyword>